<organism evidence="7 8">
    <name type="scientific">Kocuria rhizophila</name>
    <dbReference type="NCBI Taxonomy" id="72000"/>
    <lineage>
        <taxon>Bacteria</taxon>
        <taxon>Bacillati</taxon>
        <taxon>Actinomycetota</taxon>
        <taxon>Actinomycetes</taxon>
        <taxon>Micrococcales</taxon>
        <taxon>Micrococcaceae</taxon>
        <taxon>Kocuria</taxon>
    </lineage>
</organism>
<feature type="transmembrane region" description="Helical" evidence="5">
    <location>
        <begin position="100"/>
        <end position="119"/>
    </location>
</feature>
<accession>A0AAX2SDN8</accession>
<evidence type="ECO:0000313" key="7">
    <source>
        <dbReference type="EMBL" id="TFI01386.1"/>
    </source>
</evidence>
<dbReference type="PROSITE" id="PS50850">
    <property type="entry name" value="MFS"/>
    <property type="match status" value="1"/>
</dbReference>
<dbReference type="SUPFAM" id="SSF103473">
    <property type="entry name" value="MFS general substrate transporter"/>
    <property type="match status" value="1"/>
</dbReference>
<feature type="transmembrane region" description="Helical" evidence="5">
    <location>
        <begin position="381"/>
        <end position="399"/>
    </location>
</feature>
<feature type="domain" description="Major facilitator superfamily (MFS) profile" evidence="6">
    <location>
        <begin position="35"/>
        <end position="425"/>
    </location>
</feature>
<keyword evidence="4 5" id="KW-0472">Membrane</keyword>
<proteinExistence type="predicted"/>
<comment type="subcellular location">
    <subcellularLocation>
        <location evidence="1">Cell membrane</location>
        <topology evidence="1">Multi-pass membrane protein</topology>
    </subcellularLocation>
</comment>
<reference evidence="7 8" key="1">
    <citation type="submission" date="2019-03" db="EMBL/GenBank/DDBJ databases">
        <title>Genome Sequencing and Assembly of Various Microbes Isolated from Alder Root Nodule.</title>
        <authorList>
            <person name="Swanson E."/>
            <person name="Sevigny J.L."/>
            <person name="Pesce C."/>
            <person name="Davis I."/>
            <person name="Kleiner V."/>
            <person name="Tisa L."/>
        </authorList>
    </citation>
    <scope>NUCLEOTIDE SEQUENCE [LARGE SCALE GENOMIC DNA]</scope>
    <source>
        <strain evidence="7 8">4R-31</strain>
    </source>
</reference>
<dbReference type="Gene3D" id="1.20.1250.20">
    <property type="entry name" value="MFS general substrate transporter like domains"/>
    <property type="match status" value="1"/>
</dbReference>
<keyword evidence="8" id="KW-1185">Reference proteome</keyword>
<evidence type="ECO:0000256" key="2">
    <source>
        <dbReference type="ARBA" id="ARBA00022692"/>
    </source>
</evidence>
<evidence type="ECO:0000313" key="8">
    <source>
        <dbReference type="Proteomes" id="UP000298017"/>
    </source>
</evidence>
<dbReference type="Pfam" id="PF07690">
    <property type="entry name" value="MFS_1"/>
    <property type="match status" value="1"/>
</dbReference>
<dbReference type="GO" id="GO:0022857">
    <property type="term" value="F:transmembrane transporter activity"/>
    <property type="evidence" value="ECO:0007669"/>
    <property type="project" value="InterPro"/>
</dbReference>
<keyword evidence="3 5" id="KW-1133">Transmembrane helix</keyword>
<dbReference type="InterPro" id="IPR036259">
    <property type="entry name" value="MFS_trans_sf"/>
</dbReference>
<feature type="transmembrane region" description="Helical" evidence="5">
    <location>
        <begin position="195"/>
        <end position="216"/>
    </location>
</feature>
<dbReference type="Proteomes" id="UP000298017">
    <property type="component" value="Unassembled WGS sequence"/>
</dbReference>
<sequence>MARGGVVRDDAVMSATTRAASAERQDPGPGFQRRVLTVLALGQILGGLGTGATLALGALLITEVSGNSALSGMASTMNTLGAALLAIPLARLAQRRGRRVSLTTGALVAVLGAAVIVVAATLHVLPALLVGMGLLGAGTALNLQSRFAATDAAAPRTRARDLSLVVWSTTVGAVVGPNLFGPGEAIGRALGLPPFTGGFVIALCAQCLGAGVYFVGLRPDPLAVALARGGSVANRPDPAGGFTLLRTVPAARRAVLVVALSHAVMVSVMSMTPVHLTSHGATLSVVGLTISLHVAGMYALSPVFGWLADTIGRVSTVLLGQGLLVAALLLTWLGSEQHGFVLAALILLGLGWSASTVAGSTMVTESVAAHDRPGLQGTSDLVMNLCGAAGGALAGPVLAAVGFSGLGVAAMLLVALTTATALRGR</sequence>
<dbReference type="PANTHER" id="PTHR23534">
    <property type="entry name" value="MFS PERMEASE"/>
    <property type="match status" value="1"/>
</dbReference>
<feature type="transmembrane region" description="Helical" evidence="5">
    <location>
        <begin position="254"/>
        <end position="276"/>
    </location>
</feature>
<feature type="transmembrane region" description="Helical" evidence="5">
    <location>
        <begin position="340"/>
        <end position="360"/>
    </location>
</feature>
<dbReference type="AlphaFoldDB" id="A0AAX2SDN8"/>
<evidence type="ECO:0000256" key="3">
    <source>
        <dbReference type="ARBA" id="ARBA00022989"/>
    </source>
</evidence>
<feature type="transmembrane region" description="Helical" evidence="5">
    <location>
        <begin position="405"/>
        <end position="422"/>
    </location>
</feature>
<feature type="transmembrane region" description="Helical" evidence="5">
    <location>
        <begin position="73"/>
        <end position="93"/>
    </location>
</feature>
<comment type="caution">
    <text evidence="7">The sequence shown here is derived from an EMBL/GenBank/DDBJ whole genome shotgun (WGS) entry which is preliminary data.</text>
</comment>
<feature type="transmembrane region" description="Helical" evidence="5">
    <location>
        <begin position="125"/>
        <end position="143"/>
    </location>
</feature>
<dbReference type="InterPro" id="IPR020846">
    <property type="entry name" value="MFS_dom"/>
</dbReference>
<name>A0AAX2SDN8_KOCRH</name>
<evidence type="ECO:0000259" key="6">
    <source>
        <dbReference type="PROSITE" id="PS50850"/>
    </source>
</evidence>
<feature type="transmembrane region" description="Helical" evidence="5">
    <location>
        <begin position="164"/>
        <end position="183"/>
    </location>
</feature>
<evidence type="ECO:0000256" key="1">
    <source>
        <dbReference type="ARBA" id="ARBA00004651"/>
    </source>
</evidence>
<feature type="transmembrane region" description="Helical" evidence="5">
    <location>
        <begin position="282"/>
        <end position="307"/>
    </location>
</feature>
<dbReference type="GO" id="GO:0005886">
    <property type="term" value="C:plasma membrane"/>
    <property type="evidence" value="ECO:0007669"/>
    <property type="project" value="UniProtKB-SubCell"/>
</dbReference>
<protein>
    <submittedName>
        <fullName evidence="7">MFS transporter</fullName>
    </submittedName>
</protein>
<keyword evidence="2 5" id="KW-0812">Transmembrane</keyword>
<dbReference type="InterPro" id="IPR011701">
    <property type="entry name" value="MFS"/>
</dbReference>
<feature type="transmembrane region" description="Helical" evidence="5">
    <location>
        <begin position="314"/>
        <end position="334"/>
    </location>
</feature>
<evidence type="ECO:0000256" key="4">
    <source>
        <dbReference type="ARBA" id="ARBA00023136"/>
    </source>
</evidence>
<dbReference type="PANTHER" id="PTHR23534:SF1">
    <property type="entry name" value="MAJOR FACILITATOR SUPERFAMILY PROTEIN"/>
    <property type="match status" value="1"/>
</dbReference>
<evidence type="ECO:0000256" key="5">
    <source>
        <dbReference type="SAM" id="Phobius"/>
    </source>
</evidence>
<feature type="transmembrane region" description="Helical" evidence="5">
    <location>
        <begin position="35"/>
        <end position="61"/>
    </location>
</feature>
<dbReference type="EMBL" id="SPNK01000006">
    <property type="protein sequence ID" value="TFI01386.1"/>
    <property type="molecule type" value="Genomic_DNA"/>
</dbReference>
<gene>
    <name evidence="7" type="ORF">E4P33_07490</name>
</gene>